<proteinExistence type="predicted"/>
<protein>
    <submittedName>
        <fullName evidence="2">Uncharacterized protein</fullName>
    </submittedName>
</protein>
<dbReference type="AlphaFoldDB" id="A0A914RTQ3"/>
<sequence>MTNFGKSVDSVGKVGVCDLHKQVSVVDERISTCACTRLEVAIESAYECIGSSKGCGKVMTALGMDEQDGRIGRGDTADAYAIKNEEGMGEQGGRDDVSPT</sequence>
<evidence type="ECO:0000313" key="2">
    <source>
        <dbReference type="WBParaSite" id="PEQ_0000987001-mRNA-1"/>
    </source>
</evidence>
<accession>A0A914RTQ3</accession>
<dbReference type="Proteomes" id="UP000887564">
    <property type="component" value="Unplaced"/>
</dbReference>
<dbReference type="WBParaSite" id="PEQ_0000987001-mRNA-1">
    <property type="protein sequence ID" value="PEQ_0000987001-mRNA-1"/>
    <property type="gene ID" value="PEQ_0000987001"/>
</dbReference>
<reference evidence="2" key="1">
    <citation type="submission" date="2022-11" db="UniProtKB">
        <authorList>
            <consortium name="WormBaseParasite"/>
        </authorList>
    </citation>
    <scope>IDENTIFICATION</scope>
</reference>
<evidence type="ECO:0000313" key="1">
    <source>
        <dbReference type="Proteomes" id="UP000887564"/>
    </source>
</evidence>
<name>A0A914RTQ3_PAREQ</name>
<keyword evidence="1" id="KW-1185">Reference proteome</keyword>
<organism evidence="1 2">
    <name type="scientific">Parascaris equorum</name>
    <name type="common">Equine roundworm</name>
    <dbReference type="NCBI Taxonomy" id="6256"/>
    <lineage>
        <taxon>Eukaryota</taxon>
        <taxon>Metazoa</taxon>
        <taxon>Ecdysozoa</taxon>
        <taxon>Nematoda</taxon>
        <taxon>Chromadorea</taxon>
        <taxon>Rhabditida</taxon>
        <taxon>Spirurina</taxon>
        <taxon>Ascaridomorpha</taxon>
        <taxon>Ascaridoidea</taxon>
        <taxon>Ascarididae</taxon>
        <taxon>Parascaris</taxon>
    </lineage>
</organism>